<evidence type="ECO:0000256" key="10">
    <source>
        <dbReference type="SAM" id="MobiDB-lite"/>
    </source>
</evidence>
<keyword evidence="7" id="KW-0539">Nucleus</keyword>
<dbReference type="InterPro" id="IPR012934">
    <property type="entry name" value="Znf_AD"/>
</dbReference>
<dbReference type="Pfam" id="PF00096">
    <property type="entry name" value="zf-C2H2"/>
    <property type="match status" value="3"/>
</dbReference>
<dbReference type="SMART" id="SM00355">
    <property type="entry name" value="ZnF_C2H2"/>
    <property type="match status" value="8"/>
</dbReference>
<dbReference type="GO" id="GO:0000978">
    <property type="term" value="F:RNA polymerase II cis-regulatory region sequence-specific DNA binding"/>
    <property type="evidence" value="ECO:0007669"/>
    <property type="project" value="TreeGrafter"/>
</dbReference>
<evidence type="ECO:0000256" key="6">
    <source>
        <dbReference type="ARBA" id="ARBA00023125"/>
    </source>
</evidence>
<evidence type="ECO:0000256" key="9">
    <source>
        <dbReference type="PROSITE-ProRule" id="PRU01263"/>
    </source>
</evidence>
<name>A0A8R2HM40_BOMMO</name>
<feature type="domain" description="ZAD" evidence="12">
    <location>
        <begin position="11"/>
        <end position="92"/>
    </location>
</feature>
<accession>A0A8R2HM40</accession>
<dbReference type="FunFam" id="3.30.160.60:FF:000065">
    <property type="entry name" value="B-cell CLL/lymphoma 6, member B"/>
    <property type="match status" value="1"/>
</dbReference>
<feature type="region of interest" description="Disordered" evidence="10">
    <location>
        <begin position="157"/>
        <end position="200"/>
    </location>
</feature>
<dbReference type="GO" id="GO:0006357">
    <property type="term" value="P:regulation of transcription by RNA polymerase II"/>
    <property type="evidence" value="ECO:0007669"/>
    <property type="project" value="TreeGrafter"/>
</dbReference>
<feature type="compositionally biased region" description="Basic residues" evidence="10">
    <location>
        <begin position="166"/>
        <end position="189"/>
    </location>
</feature>
<reference evidence="14" key="1">
    <citation type="journal article" date="2008" name="Insect Biochem. Mol. Biol.">
        <title>The genome of a lepidopteran model insect, the silkworm Bombyx mori.</title>
        <authorList>
            <consortium name="International Silkworm Genome Consortium"/>
        </authorList>
    </citation>
    <scope>NUCLEOTIDE SEQUENCE [LARGE SCALE GENOMIC DNA]</scope>
    <source>
        <strain evidence="14">p50T</strain>
    </source>
</reference>
<evidence type="ECO:0000259" key="12">
    <source>
        <dbReference type="PROSITE" id="PS51915"/>
    </source>
</evidence>
<evidence type="ECO:0000256" key="4">
    <source>
        <dbReference type="ARBA" id="ARBA00022771"/>
    </source>
</evidence>
<keyword evidence="6" id="KW-0238">DNA-binding</keyword>
<feature type="domain" description="C2H2-type" evidence="11">
    <location>
        <begin position="334"/>
        <end position="362"/>
    </location>
</feature>
<proteinExistence type="predicted"/>
<dbReference type="PROSITE" id="PS51915">
    <property type="entry name" value="ZAD"/>
    <property type="match status" value="1"/>
</dbReference>
<reference evidence="13" key="2">
    <citation type="submission" date="2022-06" db="UniProtKB">
        <authorList>
            <consortium name="EnsemblMetazoa"/>
        </authorList>
    </citation>
    <scope>IDENTIFICATION</scope>
    <source>
        <strain evidence="13">p50T (Dazao)</strain>
    </source>
</reference>
<keyword evidence="3" id="KW-0677">Repeat</keyword>
<feature type="binding site" evidence="9">
    <location>
        <position position="65"/>
    </location>
    <ligand>
        <name>Zn(2+)</name>
        <dbReference type="ChEBI" id="CHEBI:29105"/>
    </ligand>
</feature>
<evidence type="ECO:0000256" key="1">
    <source>
        <dbReference type="ARBA" id="ARBA00004123"/>
    </source>
</evidence>
<evidence type="ECO:0000256" key="2">
    <source>
        <dbReference type="ARBA" id="ARBA00022723"/>
    </source>
</evidence>
<feature type="compositionally biased region" description="Basic and acidic residues" evidence="10">
    <location>
        <begin position="190"/>
        <end position="200"/>
    </location>
</feature>
<evidence type="ECO:0000313" key="13">
    <source>
        <dbReference type="EnsemblMetazoa" id="XP_021204024.1"/>
    </source>
</evidence>
<keyword evidence="14" id="KW-1185">Reference proteome</keyword>
<dbReference type="EnsemblMetazoa" id="XM_021348349.2">
    <property type="protein sequence ID" value="XP_021204024.1"/>
    <property type="gene ID" value="LOC101746624"/>
</dbReference>
<keyword evidence="2 9" id="KW-0479">Metal-binding</keyword>
<dbReference type="AlphaFoldDB" id="A0A8R2HM40"/>
<dbReference type="PANTHER" id="PTHR24390:SF159">
    <property type="entry name" value="GROWTH FACTOR INDEPENDENT 1 TRANSCRIPTIONAL REPRESSOR"/>
    <property type="match status" value="1"/>
</dbReference>
<dbReference type="Gene3D" id="3.30.160.60">
    <property type="entry name" value="Classic Zinc Finger"/>
    <property type="match status" value="5"/>
</dbReference>
<sequence>MSEVVCKLEDDLCRCCHSEGAYKNLTGVYNFGGIEEIYYDMLRDTFDINLNPMPGLLCVSTYTICDACIEKLRDATNFKKQVLFYEDKFKEMISKNLIRGAESDDVLEIKQEETDEVFSRIPGNRVKVKKRSVSTTLSDHNDDVDWHCDDELLDEDHKGQSEVPKKKSKRAQSKTKGRSKKDLNKKKKIKMESSAENKDNAEGVAQVDDYIAVRSDPNKRYSCTACQLSYRRISDLRYHVIRVHLKMNFIKCHYCPQKFKYHSQRKQHANREHCLSTPDKYACDHCGRQFNRKNALAEHMQAVHVKRKCLHCDMRFARRDYMFHMNEEHGVAMPTCGICGHRTLLQSALVRHQRNVHLKERDKQCSLCPKTFCTRSNLKEHMVSHEKERVHKCDVCSKSFARRGCFTTHYRIHTGERPFSCDVCKASFVQRASLRFHMRSRHLERP</sequence>
<dbReference type="SUPFAM" id="SSF57667">
    <property type="entry name" value="beta-beta-alpha zinc fingers"/>
    <property type="match status" value="5"/>
</dbReference>
<dbReference type="Proteomes" id="UP000005204">
    <property type="component" value="Unassembled WGS sequence"/>
</dbReference>
<comment type="subcellular location">
    <subcellularLocation>
        <location evidence="1">Nucleus</location>
    </subcellularLocation>
</comment>
<dbReference type="GO" id="GO:0003700">
    <property type="term" value="F:DNA-binding transcription factor activity"/>
    <property type="evidence" value="ECO:0007669"/>
    <property type="project" value="TreeGrafter"/>
</dbReference>
<feature type="binding site" evidence="9">
    <location>
        <position position="16"/>
    </location>
    <ligand>
        <name>Zn(2+)</name>
        <dbReference type="ChEBI" id="CHEBI:29105"/>
    </ligand>
</feature>
<dbReference type="Pfam" id="PF13912">
    <property type="entry name" value="zf-C2H2_6"/>
    <property type="match status" value="1"/>
</dbReference>
<keyword evidence="4 8" id="KW-0863">Zinc-finger</keyword>
<dbReference type="FunFam" id="3.30.160.60:FF:000624">
    <property type="entry name" value="zinc finger protein 697"/>
    <property type="match status" value="1"/>
</dbReference>
<feature type="binding site" evidence="9">
    <location>
        <position position="68"/>
    </location>
    <ligand>
        <name>Zn(2+)</name>
        <dbReference type="ChEBI" id="CHEBI:29105"/>
    </ligand>
</feature>
<feature type="domain" description="C2H2-type" evidence="11">
    <location>
        <begin position="419"/>
        <end position="446"/>
    </location>
</feature>
<evidence type="ECO:0000256" key="8">
    <source>
        <dbReference type="PROSITE-ProRule" id="PRU00042"/>
    </source>
</evidence>
<feature type="domain" description="C2H2-type" evidence="11">
    <location>
        <begin position="363"/>
        <end position="390"/>
    </location>
</feature>
<evidence type="ECO:0000313" key="14">
    <source>
        <dbReference type="Proteomes" id="UP000005204"/>
    </source>
</evidence>
<organism evidence="13 14">
    <name type="scientific">Bombyx mori</name>
    <name type="common">Silk moth</name>
    <dbReference type="NCBI Taxonomy" id="7091"/>
    <lineage>
        <taxon>Eukaryota</taxon>
        <taxon>Metazoa</taxon>
        <taxon>Ecdysozoa</taxon>
        <taxon>Arthropoda</taxon>
        <taxon>Hexapoda</taxon>
        <taxon>Insecta</taxon>
        <taxon>Pterygota</taxon>
        <taxon>Neoptera</taxon>
        <taxon>Endopterygota</taxon>
        <taxon>Lepidoptera</taxon>
        <taxon>Glossata</taxon>
        <taxon>Ditrysia</taxon>
        <taxon>Bombycoidea</taxon>
        <taxon>Bombycidae</taxon>
        <taxon>Bombycinae</taxon>
        <taxon>Bombyx</taxon>
    </lineage>
</organism>
<dbReference type="GO" id="GO:0008270">
    <property type="term" value="F:zinc ion binding"/>
    <property type="evidence" value="ECO:0007669"/>
    <property type="project" value="UniProtKB-UniRule"/>
</dbReference>
<evidence type="ECO:0000256" key="5">
    <source>
        <dbReference type="ARBA" id="ARBA00022833"/>
    </source>
</evidence>
<feature type="domain" description="C2H2-type" evidence="11">
    <location>
        <begin position="281"/>
        <end position="309"/>
    </location>
</feature>
<evidence type="ECO:0000256" key="3">
    <source>
        <dbReference type="ARBA" id="ARBA00022737"/>
    </source>
</evidence>
<dbReference type="InterPro" id="IPR013087">
    <property type="entry name" value="Znf_C2H2_type"/>
</dbReference>
<evidence type="ECO:0000259" key="11">
    <source>
        <dbReference type="PROSITE" id="PS50157"/>
    </source>
</evidence>
<dbReference type="InterPro" id="IPR036236">
    <property type="entry name" value="Znf_C2H2_sf"/>
</dbReference>
<dbReference type="PROSITE" id="PS00028">
    <property type="entry name" value="ZINC_FINGER_C2H2_1"/>
    <property type="match status" value="5"/>
</dbReference>
<feature type="binding site" evidence="9">
    <location>
        <position position="13"/>
    </location>
    <ligand>
        <name>Zn(2+)</name>
        <dbReference type="ChEBI" id="CHEBI:29105"/>
    </ligand>
</feature>
<keyword evidence="5 9" id="KW-0862">Zinc</keyword>
<evidence type="ECO:0000256" key="7">
    <source>
        <dbReference type="ARBA" id="ARBA00023242"/>
    </source>
</evidence>
<dbReference type="PANTHER" id="PTHR24390">
    <property type="entry name" value="ZINC FINGER PROTEIN"/>
    <property type="match status" value="1"/>
</dbReference>
<protein>
    <submittedName>
        <fullName evidence="13">Uncharacterized protein</fullName>
    </submittedName>
</protein>
<feature type="domain" description="C2H2-type" evidence="11">
    <location>
        <begin position="221"/>
        <end position="244"/>
    </location>
</feature>
<dbReference type="SMART" id="SM00868">
    <property type="entry name" value="zf-AD"/>
    <property type="match status" value="1"/>
</dbReference>
<dbReference type="PROSITE" id="PS50157">
    <property type="entry name" value="ZINC_FINGER_C2H2_2"/>
    <property type="match status" value="6"/>
</dbReference>
<dbReference type="GO" id="GO:0005634">
    <property type="term" value="C:nucleus"/>
    <property type="evidence" value="ECO:0007669"/>
    <property type="project" value="UniProtKB-SubCell"/>
</dbReference>
<feature type="domain" description="C2H2-type" evidence="11">
    <location>
        <begin position="391"/>
        <end position="418"/>
    </location>
</feature>
<dbReference type="Gene3D" id="3.40.1800.20">
    <property type="match status" value="1"/>
</dbReference>